<dbReference type="Proteomes" id="UP000053328">
    <property type="component" value="Unassembled WGS sequence"/>
</dbReference>
<dbReference type="InterPro" id="IPR037143">
    <property type="entry name" value="4-PPantetheinyl_Trfase_dom_sf"/>
</dbReference>
<name>A0A0D2BLT3_9EURO</name>
<reference evidence="5 6" key="1">
    <citation type="submission" date="2015-01" db="EMBL/GenBank/DDBJ databases">
        <title>The Genome Sequence of Exophiala spinifera CBS89968.</title>
        <authorList>
            <consortium name="The Broad Institute Genomics Platform"/>
            <person name="Cuomo C."/>
            <person name="de Hoog S."/>
            <person name="Gorbushina A."/>
            <person name="Stielow B."/>
            <person name="Teixiera M."/>
            <person name="Abouelleil A."/>
            <person name="Chapman S.B."/>
            <person name="Priest M."/>
            <person name="Young S.K."/>
            <person name="Wortman J."/>
            <person name="Nusbaum C."/>
            <person name="Birren B."/>
        </authorList>
    </citation>
    <scope>NUCLEOTIDE SEQUENCE [LARGE SCALE GENOMIC DNA]</scope>
    <source>
        <strain evidence="5 6">CBS 89968</strain>
    </source>
</reference>
<dbReference type="VEuPathDB" id="FungiDB:PV08_00483"/>
<dbReference type="RefSeq" id="XP_016240124.1">
    <property type="nucleotide sequence ID" value="XM_016374848.1"/>
</dbReference>
<evidence type="ECO:0000313" key="6">
    <source>
        <dbReference type="Proteomes" id="UP000053328"/>
    </source>
</evidence>
<evidence type="ECO:0000256" key="3">
    <source>
        <dbReference type="ARBA" id="ARBA00022842"/>
    </source>
</evidence>
<dbReference type="AlphaFoldDB" id="A0A0D2BLT3"/>
<dbReference type="GO" id="GO:0006633">
    <property type="term" value="P:fatty acid biosynthetic process"/>
    <property type="evidence" value="ECO:0007669"/>
    <property type="project" value="InterPro"/>
</dbReference>
<dbReference type="InterPro" id="IPR008278">
    <property type="entry name" value="4-PPantetheinyl_Trfase_dom"/>
</dbReference>
<keyword evidence="2" id="KW-0479">Metal-binding</keyword>
<dbReference type="Pfam" id="PF01648">
    <property type="entry name" value="ACPS"/>
    <property type="match status" value="1"/>
</dbReference>
<gene>
    <name evidence="5" type="ORF">PV08_00483</name>
</gene>
<evidence type="ECO:0000259" key="4">
    <source>
        <dbReference type="Pfam" id="PF01648"/>
    </source>
</evidence>
<proteinExistence type="predicted"/>
<feature type="domain" description="4'-phosphopantetheinyl transferase" evidence="4">
    <location>
        <begin position="10"/>
        <end position="144"/>
    </location>
</feature>
<dbReference type="GO" id="GO:0000287">
    <property type="term" value="F:magnesium ion binding"/>
    <property type="evidence" value="ECO:0007669"/>
    <property type="project" value="InterPro"/>
</dbReference>
<dbReference type="OrthoDB" id="15433at2759"/>
<dbReference type="SUPFAM" id="SSF56214">
    <property type="entry name" value="4'-phosphopantetheinyl transferase"/>
    <property type="match status" value="1"/>
</dbReference>
<dbReference type="NCBIfam" id="TIGR00556">
    <property type="entry name" value="pantethn_trn"/>
    <property type="match status" value="1"/>
</dbReference>
<dbReference type="GeneID" id="27327566"/>
<dbReference type="HOGENOM" id="CLU_089696_4_2_1"/>
<protein>
    <recommendedName>
        <fullName evidence="4">4'-phosphopantetheinyl transferase domain-containing protein</fullName>
    </recommendedName>
</protein>
<evidence type="ECO:0000313" key="5">
    <source>
        <dbReference type="EMBL" id="KIW19908.1"/>
    </source>
</evidence>
<dbReference type="EMBL" id="KN847492">
    <property type="protein sequence ID" value="KIW19908.1"/>
    <property type="molecule type" value="Genomic_DNA"/>
</dbReference>
<keyword evidence="6" id="KW-1185">Reference proteome</keyword>
<dbReference type="InterPro" id="IPR004568">
    <property type="entry name" value="Ppantetheine-prot_Trfase_dom"/>
</dbReference>
<dbReference type="Gene3D" id="3.90.470.20">
    <property type="entry name" value="4'-phosphopantetheinyl transferase domain"/>
    <property type="match status" value="1"/>
</dbReference>
<dbReference type="GO" id="GO:0008897">
    <property type="term" value="F:holo-[acyl-carrier-protein] synthase activity"/>
    <property type="evidence" value="ECO:0007669"/>
    <property type="project" value="InterPro"/>
</dbReference>
<keyword evidence="3" id="KW-0460">Magnesium</keyword>
<organism evidence="5 6">
    <name type="scientific">Exophiala spinifera</name>
    <dbReference type="NCBI Taxonomy" id="91928"/>
    <lineage>
        <taxon>Eukaryota</taxon>
        <taxon>Fungi</taxon>
        <taxon>Dikarya</taxon>
        <taxon>Ascomycota</taxon>
        <taxon>Pezizomycotina</taxon>
        <taxon>Eurotiomycetes</taxon>
        <taxon>Chaetothyriomycetidae</taxon>
        <taxon>Chaetothyriales</taxon>
        <taxon>Herpotrichiellaceae</taxon>
        <taxon>Exophiala</taxon>
    </lineage>
</organism>
<evidence type="ECO:0000256" key="2">
    <source>
        <dbReference type="ARBA" id="ARBA00022723"/>
    </source>
</evidence>
<evidence type="ECO:0000256" key="1">
    <source>
        <dbReference type="ARBA" id="ARBA00022679"/>
    </source>
</evidence>
<sequence length="174" mass="19479">MRVPFPAALRIGIDIIATNRILCPLKPDGKRLGKLTARFLHAKELDDLSRRYPLWTQLESLDESNRRQIACWIAGRWAAKEAAKKAWDATLLGFRDLRVETEIGGSVNIICDTNPDPNTSFRGKFTEQIARLSISHDGDYTIATVLATPLHKDISTILKLRKTEAEARLAGSNQ</sequence>
<keyword evidence="1" id="KW-0808">Transferase</keyword>
<accession>A0A0D2BLT3</accession>